<dbReference type="GO" id="GO:0003677">
    <property type="term" value="F:DNA binding"/>
    <property type="evidence" value="ECO:0007669"/>
    <property type="project" value="UniProtKB-KW"/>
</dbReference>
<dbReference type="InterPro" id="IPR036388">
    <property type="entry name" value="WH-like_DNA-bd_sf"/>
</dbReference>
<dbReference type="OrthoDB" id="9800049at2"/>
<proteinExistence type="predicted"/>
<organism evidence="5 6">
    <name type="scientific">Dissulfuribacter thermophilus</name>
    <dbReference type="NCBI Taxonomy" id="1156395"/>
    <lineage>
        <taxon>Bacteria</taxon>
        <taxon>Pseudomonadati</taxon>
        <taxon>Thermodesulfobacteriota</taxon>
        <taxon>Dissulfuribacteria</taxon>
        <taxon>Dissulfuribacterales</taxon>
        <taxon>Dissulfuribacteraceae</taxon>
        <taxon>Dissulfuribacter</taxon>
    </lineage>
</organism>
<dbReference type="InterPro" id="IPR001845">
    <property type="entry name" value="HTH_ArsR_DNA-bd_dom"/>
</dbReference>
<keyword evidence="3" id="KW-0804">Transcription</keyword>
<dbReference type="InterPro" id="IPR036390">
    <property type="entry name" value="WH_DNA-bd_sf"/>
</dbReference>
<evidence type="ECO:0000256" key="2">
    <source>
        <dbReference type="ARBA" id="ARBA00023125"/>
    </source>
</evidence>
<feature type="domain" description="HTH arsR-type" evidence="4">
    <location>
        <begin position="7"/>
        <end position="104"/>
    </location>
</feature>
<dbReference type="SUPFAM" id="SSF46785">
    <property type="entry name" value="Winged helix' DNA-binding domain"/>
    <property type="match status" value="1"/>
</dbReference>
<dbReference type="AlphaFoldDB" id="A0A1B9F5H4"/>
<sequence length="125" mass="14016">MTIKIDFDPKVFDEHAEVCKVLANPKRLMILYLLSGGDKSVSEIAQAIGVPIANASQHLAKLRNRGLVKTKKIGQTVVYSISDDRIPRACDLIRATLLDRLRSQAKLLKCIEELEPMESRQTTKK</sequence>
<dbReference type="InterPro" id="IPR051011">
    <property type="entry name" value="Metal_resp_trans_reg"/>
</dbReference>
<keyword evidence="6" id="KW-1185">Reference proteome</keyword>
<protein>
    <submittedName>
        <fullName evidence="5">Transcriptional regulator, ArsR family</fullName>
    </submittedName>
</protein>
<dbReference type="RefSeq" id="WP_083186670.1">
    <property type="nucleotide sequence ID" value="NZ_MAGO01000006.1"/>
</dbReference>
<dbReference type="CDD" id="cd00090">
    <property type="entry name" value="HTH_ARSR"/>
    <property type="match status" value="1"/>
</dbReference>
<gene>
    <name evidence="5" type="ORF">DBT_1309</name>
</gene>
<dbReference type="Gene3D" id="1.10.10.10">
    <property type="entry name" value="Winged helix-like DNA-binding domain superfamily/Winged helix DNA-binding domain"/>
    <property type="match status" value="1"/>
</dbReference>
<evidence type="ECO:0000259" key="4">
    <source>
        <dbReference type="PROSITE" id="PS50987"/>
    </source>
</evidence>
<evidence type="ECO:0000313" key="5">
    <source>
        <dbReference type="EMBL" id="OCC15189.1"/>
    </source>
</evidence>
<dbReference type="PANTHER" id="PTHR43132">
    <property type="entry name" value="ARSENICAL RESISTANCE OPERON REPRESSOR ARSR-RELATED"/>
    <property type="match status" value="1"/>
</dbReference>
<dbReference type="GO" id="GO:0003700">
    <property type="term" value="F:DNA-binding transcription factor activity"/>
    <property type="evidence" value="ECO:0007669"/>
    <property type="project" value="InterPro"/>
</dbReference>
<dbReference type="STRING" id="1156395.DBT_1309"/>
<dbReference type="PRINTS" id="PR00778">
    <property type="entry name" value="HTHARSR"/>
</dbReference>
<comment type="caution">
    <text evidence="5">The sequence shown here is derived from an EMBL/GenBank/DDBJ whole genome shotgun (WGS) entry which is preliminary data.</text>
</comment>
<name>A0A1B9F5H4_9BACT</name>
<keyword evidence="1" id="KW-0805">Transcription regulation</keyword>
<dbReference type="PANTHER" id="PTHR43132:SF8">
    <property type="entry name" value="HTH-TYPE TRANSCRIPTIONAL REGULATOR KMTR"/>
    <property type="match status" value="1"/>
</dbReference>
<evidence type="ECO:0000256" key="1">
    <source>
        <dbReference type="ARBA" id="ARBA00023015"/>
    </source>
</evidence>
<evidence type="ECO:0000313" key="6">
    <source>
        <dbReference type="Proteomes" id="UP000093080"/>
    </source>
</evidence>
<dbReference type="Proteomes" id="UP000093080">
    <property type="component" value="Unassembled WGS sequence"/>
</dbReference>
<dbReference type="Pfam" id="PF01022">
    <property type="entry name" value="HTH_5"/>
    <property type="match status" value="1"/>
</dbReference>
<dbReference type="SMART" id="SM00418">
    <property type="entry name" value="HTH_ARSR"/>
    <property type="match status" value="1"/>
</dbReference>
<accession>A0A1B9F5H4</accession>
<dbReference type="PROSITE" id="PS50987">
    <property type="entry name" value="HTH_ARSR_2"/>
    <property type="match status" value="1"/>
</dbReference>
<reference evidence="5 6" key="1">
    <citation type="submission" date="2016-06" db="EMBL/GenBank/DDBJ databases">
        <title>Respiratory ammonification of nitrate coupled to the oxidation of elemental sulfur in deep-sea autotrophic thermophilic bacteria.</title>
        <authorList>
            <person name="Slobodkina G.B."/>
            <person name="Mardanov A.V."/>
            <person name="Ravin N.V."/>
            <person name="Frolova A.A."/>
            <person name="Viryasiv M.B."/>
            <person name="Chernyh N.A."/>
            <person name="Bonch-Osmolovskaya E.A."/>
            <person name="Slobodkin A.I."/>
        </authorList>
    </citation>
    <scope>NUCLEOTIDE SEQUENCE [LARGE SCALE GENOMIC DNA]</scope>
    <source>
        <strain evidence="5 6">S69</strain>
    </source>
</reference>
<evidence type="ECO:0000256" key="3">
    <source>
        <dbReference type="ARBA" id="ARBA00023163"/>
    </source>
</evidence>
<keyword evidence="2" id="KW-0238">DNA-binding</keyword>
<dbReference type="NCBIfam" id="NF033788">
    <property type="entry name" value="HTH_metalloreg"/>
    <property type="match status" value="1"/>
</dbReference>
<dbReference type="InterPro" id="IPR011991">
    <property type="entry name" value="ArsR-like_HTH"/>
</dbReference>
<dbReference type="EMBL" id="MAGO01000006">
    <property type="protein sequence ID" value="OCC15189.1"/>
    <property type="molecule type" value="Genomic_DNA"/>
</dbReference>